<feature type="compositionally biased region" description="Low complexity" evidence="1">
    <location>
        <begin position="608"/>
        <end position="626"/>
    </location>
</feature>
<feature type="compositionally biased region" description="Gly residues" evidence="1">
    <location>
        <begin position="627"/>
        <end position="655"/>
    </location>
</feature>
<dbReference type="EMBL" id="PQWO01000004">
    <property type="protein sequence ID" value="PZD73713.1"/>
    <property type="molecule type" value="Genomic_DNA"/>
</dbReference>
<comment type="caution">
    <text evidence="4">The sequence shown here is derived from an EMBL/GenBank/DDBJ whole genome shotgun (WGS) entry which is preliminary data.</text>
</comment>
<evidence type="ECO:0000313" key="4">
    <source>
        <dbReference type="EMBL" id="PZD73713.1"/>
    </source>
</evidence>
<dbReference type="Pfam" id="PF04536">
    <property type="entry name" value="TPM_phosphatase"/>
    <property type="match status" value="1"/>
</dbReference>
<feature type="transmembrane region" description="Helical" evidence="2">
    <location>
        <begin position="249"/>
        <end position="269"/>
    </location>
</feature>
<gene>
    <name evidence="4" type="ORF">C1752_01716</name>
</gene>
<keyword evidence="5" id="KW-1185">Reference proteome</keyword>
<dbReference type="AlphaFoldDB" id="A0A2W1JJV1"/>
<evidence type="ECO:0000259" key="3">
    <source>
        <dbReference type="Pfam" id="PF04536"/>
    </source>
</evidence>
<proteinExistence type="predicted"/>
<sequence length="655" mass="70912">MGHRAPIGFVLGLSFLLALVLPSTAIQISDVVNPRQANGGWVSDQANLLSDNAEAQLNALLTQLEENNGAEVAVVTVPDVAPSASPKAFTTELFNTWGIGKEGQDNGVLVMVSKGDRRVEIETGYGMEAILPDAKVGAIIRTEMIPEFKREAYETGIVNGTLAVVLGIAPDLKLPDSISEPLTQKAAALAVARHQEKLYKEEQAKRRLQYQQKREKQRQVERQRQQERSLAEARRRVELEAEQQQRLPLYKQLSVSGGLLSILGLVCFLNRVQSRLKAAQLTPHSLSTGGHSQEQQLNEGVRLQAAAIQLPPLGWSMYSYGGLAGVGLATLSAGLMGWAIVALMRSQTPWILLAIPAAFVGLIKGQSLILRLTACRVAQLQSKFCRQRELKPWSAKTFFKTSSASGCVNSALVVIGILCFLFYTIPALTAATEPSSTFAPDVTSAQISAAFSLVVSIYLANLLRQLWLSFQKQHLEKQTACRDCGFGLGKRGLTLSEQVRKATLHPESLSKAEAIAIDIGNIKYQAYSCQHCHPEQRPGTAYLKRRFRKSKTDCPECKADTLESETTQRKSGDLIHIYYYRTETCHLCGYENIKRWQKRKPKPKVRRSSSSSSSYSSGSSGSYSSGGSAGGSSGGSSGGSFGGGSSGGGGAGGSW</sequence>
<dbReference type="Proteomes" id="UP000248857">
    <property type="component" value="Unassembled WGS sequence"/>
</dbReference>
<feature type="domain" description="TPM" evidence="3">
    <location>
        <begin position="42"/>
        <end position="164"/>
    </location>
</feature>
<name>A0A2W1JJV1_9CYAN</name>
<protein>
    <recommendedName>
        <fullName evidence="3">TPM domain-containing protein</fullName>
    </recommendedName>
</protein>
<evidence type="ECO:0000256" key="2">
    <source>
        <dbReference type="SAM" id="Phobius"/>
    </source>
</evidence>
<dbReference type="InterPro" id="IPR007621">
    <property type="entry name" value="TPM_dom"/>
</dbReference>
<evidence type="ECO:0000256" key="1">
    <source>
        <dbReference type="SAM" id="MobiDB-lite"/>
    </source>
</evidence>
<keyword evidence="2" id="KW-0472">Membrane</keyword>
<feature type="region of interest" description="Disordered" evidence="1">
    <location>
        <begin position="209"/>
        <end position="229"/>
    </location>
</feature>
<feature type="compositionally biased region" description="Basic residues" evidence="1">
    <location>
        <begin position="598"/>
        <end position="607"/>
    </location>
</feature>
<reference evidence="4 5" key="1">
    <citation type="journal article" date="2018" name="Sci. Rep.">
        <title>A novel species of the marine cyanobacterium Acaryochloris with a unique pigment content and lifestyle.</title>
        <authorList>
            <person name="Partensky F."/>
            <person name="Six C."/>
            <person name="Ratin M."/>
            <person name="Garczarek L."/>
            <person name="Vaulot D."/>
            <person name="Probert I."/>
            <person name="Calteau A."/>
            <person name="Gourvil P."/>
            <person name="Marie D."/>
            <person name="Grebert T."/>
            <person name="Bouchier C."/>
            <person name="Le Panse S."/>
            <person name="Gachenot M."/>
            <person name="Rodriguez F."/>
            <person name="Garrido J.L."/>
        </authorList>
    </citation>
    <scope>NUCLEOTIDE SEQUENCE [LARGE SCALE GENOMIC DNA]</scope>
    <source>
        <strain evidence="4 5">RCC1774</strain>
    </source>
</reference>
<feature type="region of interest" description="Disordered" evidence="1">
    <location>
        <begin position="598"/>
        <end position="655"/>
    </location>
</feature>
<keyword evidence="2" id="KW-1133">Transmembrane helix</keyword>
<organism evidence="4 5">
    <name type="scientific">Acaryochloris thomasi RCC1774</name>
    <dbReference type="NCBI Taxonomy" id="1764569"/>
    <lineage>
        <taxon>Bacteria</taxon>
        <taxon>Bacillati</taxon>
        <taxon>Cyanobacteriota</taxon>
        <taxon>Cyanophyceae</taxon>
        <taxon>Acaryochloridales</taxon>
        <taxon>Acaryochloridaceae</taxon>
        <taxon>Acaryochloris</taxon>
        <taxon>Acaryochloris thomasi</taxon>
    </lineage>
</organism>
<dbReference type="Gene3D" id="3.10.310.50">
    <property type="match status" value="1"/>
</dbReference>
<feature type="transmembrane region" description="Helical" evidence="2">
    <location>
        <begin position="320"/>
        <end position="344"/>
    </location>
</feature>
<feature type="transmembrane region" description="Helical" evidence="2">
    <location>
        <begin position="406"/>
        <end position="425"/>
    </location>
</feature>
<dbReference type="PANTHER" id="PTHR30373:SF2">
    <property type="entry name" value="UPF0603 PROTEIN YGCG"/>
    <property type="match status" value="1"/>
</dbReference>
<accession>A0A2W1JJV1</accession>
<feature type="transmembrane region" description="Helical" evidence="2">
    <location>
        <begin position="350"/>
        <end position="374"/>
    </location>
</feature>
<keyword evidence="2" id="KW-0812">Transmembrane</keyword>
<feature type="transmembrane region" description="Helical" evidence="2">
    <location>
        <begin position="445"/>
        <end position="463"/>
    </location>
</feature>
<dbReference type="PANTHER" id="PTHR30373">
    <property type="entry name" value="UPF0603 PROTEIN YGCG"/>
    <property type="match status" value="1"/>
</dbReference>
<feature type="compositionally biased region" description="Basic and acidic residues" evidence="1">
    <location>
        <begin position="212"/>
        <end position="229"/>
    </location>
</feature>
<evidence type="ECO:0000313" key="5">
    <source>
        <dbReference type="Proteomes" id="UP000248857"/>
    </source>
</evidence>